<evidence type="ECO:0000256" key="1">
    <source>
        <dbReference type="ARBA" id="ARBA00008007"/>
    </source>
</evidence>
<reference evidence="4 5" key="1">
    <citation type="submission" date="2023-06" db="EMBL/GenBank/DDBJ databases">
        <title>Draft genome sequence of Novosphingobium sp. strain IK01.</title>
        <authorList>
            <person name="Hatamoto M."/>
            <person name="Ikarashi T."/>
            <person name="Yamaguchi T."/>
        </authorList>
    </citation>
    <scope>NUCLEOTIDE SEQUENCE [LARGE SCALE GENOMIC DNA]</scope>
    <source>
        <strain evidence="4 5">IK01</strain>
    </source>
</reference>
<feature type="domain" description="Double zinc ribbon" evidence="3">
    <location>
        <begin position="10"/>
        <end position="58"/>
    </location>
</feature>
<gene>
    <name evidence="4" type="ORF">NUTIK01_13140</name>
</gene>
<dbReference type="Pfam" id="PF00156">
    <property type="entry name" value="Pribosyltran"/>
    <property type="match status" value="1"/>
</dbReference>
<dbReference type="InterPro" id="IPR000836">
    <property type="entry name" value="PRTase_dom"/>
</dbReference>
<evidence type="ECO:0000259" key="2">
    <source>
        <dbReference type="Pfam" id="PF00156"/>
    </source>
</evidence>
<dbReference type="CDD" id="cd06223">
    <property type="entry name" value="PRTases_typeI"/>
    <property type="match status" value="1"/>
</dbReference>
<dbReference type="EMBL" id="BTFW01000001">
    <property type="protein sequence ID" value="GMM60537.1"/>
    <property type="molecule type" value="Genomic_DNA"/>
</dbReference>
<dbReference type="InterPro" id="IPR029057">
    <property type="entry name" value="PRTase-like"/>
</dbReference>
<feature type="domain" description="Phosphoribosyltransferase" evidence="2">
    <location>
        <begin position="222"/>
        <end position="277"/>
    </location>
</feature>
<dbReference type="PANTHER" id="PTHR47505">
    <property type="entry name" value="DNA UTILIZATION PROTEIN YHGH"/>
    <property type="match status" value="1"/>
</dbReference>
<dbReference type="SUPFAM" id="SSF53271">
    <property type="entry name" value="PRTase-like"/>
    <property type="match status" value="1"/>
</dbReference>
<comment type="similarity">
    <text evidence="1">Belongs to the ComF/GntX family.</text>
</comment>
<evidence type="ECO:0000313" key="5">
    <source>
        <dbReference type="Proteomes" id="UP001187221"/>
    </source>
</evidence>
<proteinExistence type="inferred from homology"/>
<evidence type="ECO:0000313" key="4">
    <source>
        <dbReference type="EMBL" id="GMM60537.1"/>
    </source>
</evidence>
<comment type="caution">
    <text evidence="4">The sequence shown here is derived from an EMBL/GenBank/DDBJ whole genome shotgun (WGS) entry which is preliminary data.</text>
</comment>
<dbReference type="PANTHER" id="PTHR47505:SF1">
    <property type="entry name" value="DNA UTILIZATION PROTEIN YHGH"/>
    <property type="match status" value="1"/>
</dbReference>
<dbReference type="RefSeq" id="WP_317974327.1">
    <property type="nucleotide sequence ID" value="NZ_BTFW01000001.1"/>
</dbReference>
<name>A0ABQ6P823_9SPHN</name>
<protein>
    <submittedName>
        <fullName evidence="4">ComF family protein</fullName>
    </submittedName>
</protein>
<evidence type="ECO:0000259" key="3">
    <source>
        <dbReference type="Pfam" id="PF18912"/>
    </source>
</evidence>
<dbReference type="Gene3D" id="3.40.50.2020">
    <property type="match status" value="1"/>
</dbReference>
<accession>A0ABQ6P823</accession>
<dbReference type="InterPro" id="IPR051910">
    <property type="entry name" value="ComF/GntX_DNA_util-trans"/>
</dbReference>
<dbReference type="Pfam" id="PF18912">
    <property type="entry name" value="DZR_2"/>
    <property type="match status" value="1"/>
</dbReference>
<organism evidence="4 5">
    <name type="scientific">Novosphingobium pituita</name>
    <dbReference type="NCBI Taxonomy" id="3056842"/>
    <lineage>
        <taxon>Bacteria</taxon>
        <taxon>Pseudomonadati</taxon>
        <taxon>Pseudomonadota</taxon>
        <taxon>Alphaproteobacteria</taxon>
        <taxon>Sphingomonadales</taxon>
        <taxon>Sphingomonadaceae</taxon>
        <taxon>Novosphingobium</taxon>
    </lineage>
</organism>
<dbReference type="Proteomes" id="UP001187221">
    <property type="component" value="Unassembled WGS sequence"/>
</dbReference>
<sequence>MRRLSILTPIIDLLFPPRCPLCGETLAAQGGLCAACWGMLAMPGEPACRLCQRPLPDTMAVVRAGHVRGAEDEATMQGGVCAPCLSARPLHDGVAAATAYGDATRKLVLAFKHGGKVGLAGLMARLMIARLQAGALQVGNGQVGDGKGDGEWLVVPVPLNRWRLWARGYNQSALLAAPIARATGARLVVDALVRPRRTPSLGPLGAKERAAVLAGAIRANPARTGLLKGAQVLLVDDVLTSGATSDACVRALRAAGVRTVRIVCFARVLEEAATWRADGETPGTLRNRASS</sequence>
<dbReference type="InterPro" id="IPR044005">
    <property type="entry name" value="DZR_2"/>
</dbReference>
<keyword evidence="5" id="KW-1185">Reference proteome</keyword>